<name>A0ABP8GPC6_9SPHI</name>
<dbReference type="InterPro" id="IPR016032">
    <property type="entry name" value="Sig_transdc_resp-reg_C-effctor"/>
</dbReference>
<dbReference type="EMBL" id="BAABFT010000008">
    <property type="protein sequence ID" value="GAA4327592.1"/>
    <property type="molecule type" value="Genomic_DNA"/>
</dbReference>
<evidence type="ECO:0000256" key="1">
    <source>
        <dbReference type="ARBA" id="ARBA00023015"/>
    </source>
</evidence>
<dbReference type="Gene3D" id="1.10.10.10">
    <property type="entry name" value="Winged helix-like DNA-binding domain superfamily/Winged helix DNA-binding domain"/>
    <property type="match status" value="1"/>
</dbReference>
<reference evidence="6" key="1">
    <citation type="journal article" date="2019" name="Int. J. Syst. Evol. Microbiol.">
        <title>The Global Catalogue of Microorganisms (GCM) 10K type strain sequencing project: providing services to taxonomists for standard genome sequencing and annotation.</title>
        <authorList>
            <consortium name="The Broad Institute Genomics Platform"/>
            <consortium name="The Broad Institute Genome Sequencing Center for Infectious Disease"/>
            <person name="Wu L."/>
            <person name="Ma J."/>
        </authorList>
    </citation>
    <scope>NUCLEOTIDE SEQUENCE [LARGE SCALE GENOMIC DNA]</scope>
    <source>
        <strain evidence="6">JCM 17705</strain>
    </source>
</reference>
<proteinExistence type="predicted"/>
<dbReference type="SMART" id="SM00421">
    <property type="entry name" value="HTH_LUXR"/>
    <property type="match status" value="1"/>
</dbReference>
<dbReference type="CDD" id="cd06170">
    <property type="entry name" value="LuxR_C_like"/>
    <property type="match status" value="1"/>
</dbReference>
<dbReference type="RefSeq" id="WP_345212046.1">
    <property type="nucleotide sequence ID" value="NZ_BAABFT010000008.1"/>
</dbReference>
<dbReference type="Pfam" id="PF00196">
    <property type="entry name" value="GerE"/>
    <property type="match status" value="1"/>
</dbReference>
<evidence type="ECO:0000256" key="3">
    <source>
        <dbReference type="ARBA" id="ARBA00023163"/>
    </source>
</evidence>
<organism evidence="5 6">
    <name type="scientific">Mucilaginibacter gynuensis</name>
    <dbReference type="NCBI Taxonomy" id="1302236"/>
    <lineage>
        <taxon>Bacteria</taxon>
        <taxon>Pseudomonadati</taxon>
        <taxon>Bacteroidota</taxon>
        <taxon>Sphingobacteriia</taxon>
        <taxon>Sphingobacteriales</taxon>
        <taxon>Sphingobacteriaceae</taxon>
        <taxon>Mucilaginibacter</taxon>
    </lineage>
</organism>
<keyword evidence="2" id="KW-0238">DNA-binding</keyword>
<keyword evidence="6" id="KW-1185">Reference proteome</keyword>
<keyword evidence="3" id="KW-0804">Transcription</keyword>
<dbReference type="InterPro" id="IPR036388">
    <property type="entry name" value="WH-like_DNA-bd_sf"/>
</dbReference>
<dbReference type="SUPFAM" id="SSF46894">
    <property type="entry name" value="C-terminal effector domain of the bipartite response regulators"/>
    <property type="match status" value="1"/>
</dbReference>
<gene>
    <name evidence="5" type="ORF">GCM10023149_31090</name>
</gene>
<keyword evidence="1" id="KW-0805">Transcription regulation</keyword>
<dbReference type="PRINTS" id="PR00038">
    <property type="entry name" value="HTHLUXR"/>
</dbReference>
<sequence>MQNLLPAGLLDNNVEFFVDADLQAYKLKNGTRIAFDDFDNETMDVIRRNMWQYPEKVAELMLMGITNTHEMLRQYLICNYGGFDNKADMVDGQLQESEYWPCPKRGQCPHEGRLCDNLRTDTGEVLTRREIEVLKVVAKGKLDKEIADQLFISLGTVTTHTKNIRAKTGLYRKVDLARFATQKNLI</sequence>
<comment type="caution">
    <text evidence="5">The sequence shown here is derived from an EMBL/GenBank/DDBJ whole genome shotgun (WGS) entry which is preliminary data.</text>
</comment>
<dbReference type="Proteomes" id="UP001500582">
    <property type="component" value="Unassembled WGS sequence"/>
</dbReference>
<accession>A0ABP8GPC6</accession>
<feature type="domain" description="HTH luxR-type" evidence="4">
    <location>
        <begin position="119"/>
        <end position="184"/>
    </location>
</feature>
<protein>
    <recommendedName>
        <fullName evidence="4">HTH luxR-type domain-containing protein</fullName>
    </recommendedName>
</protein>
<evidence type="ECO:0000313" key="5">
    <source>
        <dbReference type="EMBL" id="GAA4327592.1"/>
    </source>
</evidence>
<dbReference type="PANTHER" id="PTHR44688">
    <property type="entry name" value="DNA-BINDING TRANSCRIPTIONAL ACTIVATOR DEVR_DOSR"/>
    <property type="match status" value="1"/>
</dbReference>
<dbReference type="InterPro" id="IPR000792">
    <property type="entry name" value="Tscrpt_reg_LuxR_C"/>
</dbReference>
<evidence type="ECO:0000313" key="6">
    <source>
        <dbReference type="Proteomes" id="UP001500582"/>
    </source>
</evidence>
<evidence type="ECO:0000256" key="2">
    <source>
        <dbReference type="ARBA" id="ARBA00023125"/>
    </source>
</evidence>
<dbReference type="PROSITE" id="PS50043">
    <property type="entry name" value="HTH_LUXR_2"/>
    <property type="match status" value="1"/>
</dbReference>
<dbReference type="PANTHER" id="PTHR44688:SF16">
    <property type="entry name" value="DNA-BINDING TRANSCRIPTIONAL ACTIVATOR DEVR_DOSR"/>
    <property type="match status" value="1"/>
</dbReference>
<evidence type="ECO:0000259" key="4">
    <source>
        <dbReference type="PROSITE" id="PS50043"/>
    </source>
</evidence>